<dbReference type="GO" id="GO:0008765">
    <property type="term" value="F:UDP-N-acetylmuramoylalanyl-D-glutamate-2,6-diaminopimelate ligase activity"/>
    <property type="evidence" value="ECO:0007669"/>
    <property type="project" value="UniProtKB-EC"/>
</dbReference>
<sequence length="368" mass="40435">MSQLLDDCAIIGTLGWGERGALHQTLNTTPDAVSVQRMLFELLGNGKRAVAMEVSSHALEQGRVNGVHFKGVVFTNVSRDHLDYHGTMDAYLQAKLTLLGKLGIRFAVVNLDDPYSDRVIARIPKSVVAWGISTVGKTVAGMECVWVKEMSHDAEGIGFTVNWRTHSQAISVPLYGDFNVENILTTLAVSLAMGGDLMELANKLHFIKPVSGRMEPLGGGLLPMVFVDYAHTPDALDKVLVSVRKHCLGDLWVVFGCGGNRDTGKRSQMGKIAEQWADYVIVTDDNPRFETSEAIIEDILRECQSNKIQVIQNRKNAIQQAVINATATDCIVIAGKGHETYQDIKGIKMPFSDRQVVMDALNMRIVNL</sequence>
<dbReference type="GO" id="GO:0071555">
    <property type="term" value="P:cell wall organization"/>
    <property type="evidence" value="ECO:0007669"/>
    <property type="project" value="UniProtKB-KW"/>
</dbReference>
<dbReference type="Pfam" id="PF08245">
    <property type="entry name" value="Mur_ligase_M"/>
    <property type="match status" value="1"/>
</dbReference>
<accession>A0A1R4HBZ9</accession>
<keyword evidence="2" id="KW-0131">Cell cycle</keyword>
<dbReference type="GO" id="GO:0008360">
    <property type="term" value="P:regulation of cell shape"/>
    <property type="evidence" value="ECO:0007669"/>
    <property type="project" value="UniProtKB-KW"/>
</dbReference>
<dbReference type="NCBIfam" id="TIGR01085">
    <property type="entry name" value="murE"/>
    <property type="match status" value="1"/>
</dbReference>
<dbReference type="InterPro" id="IPR036615">
    <property type="entry name" value="Mur_ligase_C_dom_sf"/>
</dbReference>
<evidence type="ECO:0000259" key="4">
    <source>
        <dbReference type="Pfam" id="PF08245"/>
    </source>
</evidence>
<evidence type="ECO:0000259" key="3">
    <source>
        <dbReference type="Pfam" id="PF02875"/>
    </source>
</evidence>
<feature type="domain" description="Mur ligase central" evidence="4">
    <location>
        <begin position="8"/>
        <end position="189"/>
    </location>
</feature>
<proteinExistence type="inferred from homology"/>
<evidence type="ECO:0000256" key="2">
    <source>
        <dbReference type="RuleBase" id="RU004135"/>
    </source>
</evidence>
<dbReference type="PANTHER" id="PTHR23135:SF4">
    <property type="entry name" value="UDP-N-ACETYLMURAMOYL-L-ALANYL-D-GLUTAMATE--2,6-DIAMINOPIMELATE LIGASE MURE HOMOLOG, CHLOROPLASTIC"/>
    <property type="match status" value="1"/>
</dbReference>
<dbReference type="InterPro" id="IPR004101">
    <property type="entry name" value="Mur_ligase_C"/>
</dbReference>
<comment type="pathway">
    <text evidence="2">Cell wall biogenesis; peptidoglycan biosynthesis.</text>
</comment>
<keyword evidence="2" id="KW-0961">Cell wall biogenesis/degradation</keyword>
<reference evidence="6" key="1">
    <citation type="submission" date="2017-02" db="EMBL/GenBank/DDBJ databases">
        <authorList>
            <person name="Daims H."/>
        </authorList>
    </citation>
    <scope>NUCLEOTIDE SEQUENCE [LARGE SCALE GENOMIC DNA]</scope>
</reference>
<dbReference type="SUPFAM" id="SSF53244">
    <property type="entry name" value="MurD-like peptide ligases, peptide-binding domain"/>
    <property type="match status" value="1"/>
</dbReference>
<comment type="subcellular location">
    <subcellularLocation>
        <location evidence="2">Cytoplasm</location>
    </subcellularLocation>
</comment>
<dbReference type="Gene3D" id="3.90.190.20">
    <property type="entry name" value="Mur ligase, C-terminal domain"/>
    <property type="match status" value="1"/>
</dbReference>
<evidence type="ECO:0000256" key="1">
    <source>
        <dbReference type="ARBA" id="ARBA00005898"/>
    </source>
</evidence>
<keyword evidence="2" id="KW-0133">Cell shape</keyword>
<feature type="domain" description="Mur ligase C-terminal" evidence="3">
    <location>
        <begin position="212"/>
        <end position="337"/>
    </location>
</feature>
<evidence type="ECO:0000313" key="6">
    <source>
        <dbReference type="Proteomes" id="UP000195442"/>
    </source>
</evidence>
<keyword evidence="5" id="KW-0436">Ligase</keyword>
<dbReference type="InterPro" id="IPR005761">
    <property type="entry name" value="UDP-N-AcMur-Glu-dNH2Pim_ligase"/>
</dbReference>
<organism evidence="5 6">
    <name type="scientific">Crenothrix polyspora</name>
    <dbReference type="NCBI Taxonomy" id="360316"/>
    <lineage>
        <taxon>Bacteria</taxon>
        <taxon>Pseudomonadati</taxon>
        <taxon>Pseudomonadota</taxon>
        <taxon>Gammaproteobacteria</taxon>
        <taxon>Methylococcales</taxon>
        <taxon>Crenotrichaceae</taxon>
        <taxon>Crenothrix</taxon>
    </lineage>
</organism>
<dbReference type="GO" id="GO:0051301">
    <property type="term" value="P:cell division"/>
    <property type="evidence" value="ECO:0007669"/>
    <property type="project" value="UniProtKB-KW"/>
</dbReference>
<keyword evidence="2" id="KW-0573">Peptidoglycan synthesis</keyword>
<dbReference type="GO" id="GO:0005524">
    <property type="term" value="F:ATP binding"/>
    <property type="evidence" value="ECO:0007669"/>
    <property type="project" value="InterPro"/>
</dbReference>
<keyword evidence="6" id="KW-1185">Reference proteome</keyword>
<dbReference type="AlphaFoldDB" id="A0A1R4HBZ9"/>
<keyword evidence="2" id="KW-0132">Cell division</keyword>
<evidence type="ECO:0000313" key="5">
    <source>
        <dbReference type="EMBL" id="SJM93784.1"/>
    </source>
</evidence>
<dbReference type="Proteomes" id="UP000195442">
    <property type="component" value="Unassembled WGS sequence"/>
</dbReference>
<dbReference type="PANTHER" id="PTHR23135">
    <property type="entry name" value="MUR LIGASE FAMILY MEMBER"/>
    <property type="match status" value="1"/>
</dbReference>
<name>A0A1R4HBZ9_9GAMM</name>
<dbReference type="InterPro" id="IPR036565">
    <property type="entry name" value="Mur-like_cat_sf"/>
</dbReference>
<comment type="similarity">
    <text evidence="1">Belongs to the MurCDEF family. MurE subfamily.</text>
</comment>
<dbReference type="EC" id="6.3.2.13" evidence="5"/>
<dbReference type="InterPro" id="IPR013221">
    <property type="entry name" value="Mur_ligase_cen"/>
</dbReference>
<dbReference type="SUPFAM" id="SSF53623">
    <property type="entry name" value="MurD-like peptide ligases, catalytic domain"/>
    <property type="match status" value="1"/>
</dbReference>
<dbReference type="UniPathway" id="UPA00219"/>
<gene>
    <name evidence="5" type="ORF">CRENPOLYSF2_360012</name>
</gene>
<dbReference type="EMBL" id="FUKJ01000290">
    <property type="protein sequence ID" value="SJM93784.1"/>
    <property type="molecule type" value="Genomic_DNA"/>
</dbReference>
<dbReference type="Pfam" id="PF02875">
    <property type="entry name" value="Mur_ligase_C"/>
    <property type="match status" value="1"/>
</dbReference>
<protein>
    <submittedName>
        <fullName evidence="5">UDP-N-acetylmuramoyl-L-alanyl-D-glutamate:meso-diaminopimelate ligase</fullName>
        <ecNumber evidence="5">6.3.2.13</ecNumber>
    </submittedName>
</protein>
<dbReference type="GO" id="GO:0009252">
    <property type="term" value="P:peptidoglycan biosynthetic process"/>
    <property type="evidence" value="ECO:0007669"/>
    <property type="project" value="UniProtKB-UniPathway"/>
</dbReference>
<dbReference type="GO" id="GO:0005737">
    <property type="term" value="C:cytoplasm"/>
    <property type="evidence" value="ECO:0007669"/>
    <property type="project" value="UniProtKB-SubCell"/>
</dbReference>
<dbReference type="Gene3D" id="3.40.1190.10">
    <property type="entry name" value="Mur-like, catalytic domain"/>
    <property type="match status" value="1"/>
</dbReference>